<dbReference type="Pfam" id="PF03227">
    <property type="entry name" value="GILT"/>
    <property type="match status" value="1"/>
</dbReference>
<dbReference type="FunCoup" id="B7Q2B3">
    <property type="interactions" value="19"/>
</dbReference>
<dbReference type="InterPro" id="IPR004911">
    <property type="entry name" value="Interferon-induced_GILT"/>
</dbReference>
<dbReference type="GO" id="GO:0005576">
    <property type="term" value="C:extracellular region"/>
    <property type="evidence" value="ECO:0007669"/>
    <property type="project" value="UniProtKB-SubCell"/>
</dbReference>
<sequence>VNVTVFYESYSRNSKRFVTRQLWPTYRRLRDHVSLELVPYGNARLQGSTSDGGPATFVCRLGDPKCLADILHTCAIALYPNTSLHLKFIACTLKNHDPASAVWKCAGDVMGMVPQKIMSCVNSFQGKRLFQRMGTRTSGISPPITRFPSVAFNGYISPMEQRQIQHNLKASICGHFMSPVPRACQPKAFAVEDE</sequence>
<comment type="similarity">
    <text evidence="2">Belongs to the GILT family.</text>
</comment>
<evidence type="ECO:0000313" key="6">
    <source>
        <dbReference type="EMBL" id="EEC12985.1"/>
    </source>
</evidence>
<evidence type="ECO:0000256" key="4">
    <source>
        <dbReference type="ARBA" id="ARBA00022729"/>
    </source>
</evidence>
<dbReference type="EnsemblMetazoa" id="ISCW024527-RA">
    <property type="protein sequence ID" value="ISCW024527-PA"/>
    <property type="gene ID" value="ISCW024527"/>
</dbReference>
<dbReference type="HOGENOM" id="CLU_066886_2_1_1"/>
<protein>
    <submittedName>
        <fullName evidence="6">Gamma-interferon inducible lysosomal thiol reductase, putative</fullName>
    </submittedName>
</protein>
<dbReference type="VEuPathDB" id="VectorBase:ISCI024527"/>
<comment type="subcellular location">
    <subcellularLocation>
        <location evidence="1">Secreted</location>
    </subcellularLocation>
</comment>
<reference evidence="6 8" key="1">
    <citation type="submission" date="2008-03" db="EMBL/GenBank/DDBJ databases">
        <title>Annotation of Ixodes scapularis.</title>
        <authorList>
            <consortium name="Ixodes scapularis Genome Project Consortium"/>
            <person name="Caler E."/>
            <person name="Hannick L.I."/>
            <person name="Bidwell S."/>
            <person name="Joardar V."/>
            <person name="Thiagarajan M."/>
            <person name="Amedeo P."/>
            <person name="Galinsky K.J."/>
            <person name="Schobel S."/>
            <person name="Inman J."/>
            <person name="Hostetler J."/>
            <person name="Miller J."/>
            <person name="Hammond M."/>
            <person name="Megy K."/>
            <person name="Lawson D."/>
            <person name="Kodira C."/>
            <person name="Sutton G."/>
            <person name="Meyer J."/>
            <person name="Hill C.A."/>
            <person name="Birren B."/>
            <person name="Nene V."/>
            <person name="Collins F."/>
            <person name="Alarcon-Chaidez F."/>
            <person name="Wikel S."/>
            <person name="Strausberg R."/>
        </authorList>
    </citation>
    <scope>NUCLEOTIDE SEQUENCE [LARGE SCALE GENOMIC DNA]</scope>
    <source>
        <strain evidence="8">Wikel</strain>
        <strain evidence="6">Wikel colony</strain>
    </source>
</reference>
<dbReference type="PaxDb" id="6945-B7Q2B3"/>
<dbReference type="GO" id="GO:0016491">
    <property type="term" value="F:oxidoreductase activity"/>
    <property type="evidence" value="ECO:0000318"/>
    <property type="project" value="GO_Central"/>
</dbReference>
<dbReference type="EMBL" id="ABJB010768917">
    <property type="status" value="NOT_ANNOTATED_CDS"/>
    <property type="molecule type" value="Genomic_DNA"/>
</dbReference>
<dbReference type="AlphaFoldDB" id="B7Q2B3"/>
<organism>
    <name type="scientific">Ixodes scapularis</name>
    <name type="common">Black-legged tick</name>
    <name type="synonym">Deer tick</name>
    <dbReference type="NCBI Taxonomy" id="6945"/>
    <lineage>
        <taxon>Eukaryota</taxon>
        <taxon>Metazoa</taxon>
        <taxon>Ecdysozoa</taxon>
        <taxon>Arthropoda</taxon>
        <taxon>Chelicerata</taxon>
        <taxon>Arachnida</taxon>
        <taxon>Acari</taxon>
        <taxon>Parasitiformes</taxon>
        <taxon>Ixodida</taxon>
        <taxon>Ixodoidea</taxon>
        <taxon>Ixodidae</taxon>
        <taxon>Ixodinae</taxon>
        <taxon>Ixodes</taxon>
    </lineage>
</organism>
<dbReference type="OrthoDB" id="958254at2759"/>
<feature type="non-terminal residue" evidence="6">
    <location>
        <position position="1"/>
    </location>
</feature>
<dbReference type="GO" id="GO:0016671">
    <property type="term" value="F:oxidoreductase activity, acting on a sulfur group of donors, disulfide as acceptor"/>
    <property type="evidence" value="ECO:0007669"/>
    <property type="project" value="InterPro"/>
</dbReference>
<evidence type="ECO:0000256" key="2">
    <source>
        <dbReference type="ARBA" id="ARBA00005679"/>
    </source>
</evidence>
<evidence type="ECO:0000313" key="8">
    <source>
        <dbReference type="Proteomes" id="UP000001555"/>
    </source>
</evidence>
<dbReference type="VEuPathDB" id="VectorBase:ISCW024527"/>
<dbReference type="PANTHER" id="PTHR13234:SF8">
    <property type="entry name" value="GAMMA-INTERFERON-INDUCIBLE LYSOSOMAL THIOL REDUCTASE"/>
    <property type="match status" value="1"/>
</dbReference>
<keyword evidence="3" id="KW-0964">Secreted</keyword>
<keyword evidence="5" id="KW-0325">Glycoprotein</keyword>
<name>B7Q2B3_IXOSC</name>
<gene>
    <name evidence="7" type="primary">8034841</name>
    <name evidence="6" type="ORF">IscW_ISCW024527</name>
</gene>
<keyword evidence="4" id="KW-0732">Signal</keyword>
<evidence type="ECO:0000256" key="3">
    <source>
        <dbReference type="ARBA" id="ARBA00022525"/>
    </source>
</evidence>
<dbReference type="EMBL" id="DS842914">
    <property type="protein sequence ID" value="EEC12985.1"/>
    <property type="molecule type" value="Genomic_DNA"/>
</dbReference>
<evidence type="ECO:0000313" key="7">
    <source>
        <dbReference type="EnsemblMetazoa" id="ISCW024527-PA"/>
    </source>
</evidence>
<dbReference type="InParanoid" id="B7Q2B3"/>
<proteinExistence type="inferred from homology"/>
<dbReference type="Proteomes" id="UP000001555">
    <property type="component" value="Unassembled WGS sequence"/>
</dbReference>
<accession>B7Q2B3</accession>
<evidence type="ECO:0000256" key="5">
    <source>
        <dbReference type="ARBA" id="ARBA00023180"/>
    </source>
</evidence>
<dbReference type="VEuPathDB" id="VectorBase:ISCP_035300"/>
<dbReference type="PANTHER" id="PTHR13234">
    <property type="entry name" value="GAMMA-INTERFERON INDUCIBLE LYSOSOMAL THIOL REDUCTASE GILT"/>
    <property type="match status" value="1"/>
</dbReference>
<reference evidence="7" key="2">
    <citation type="submission" date="2020-05" db="UniProtKB">
        <authorList>
            <consortium name="EnsemblMetazoa"/>
        </authorList>
    </citation>
    <scope>IDENTIFICATION</scope>
    <source>
        <strain evidence="7">wikel</strain>
    </source>
</reference>
<evidence type="ECO:0000256" key="1">
    <source>
        <dbReference type="ARBA" id="ARBA00004613"/>
    </source>
</evidence>
<keyword evidence="8" id="KW-1185">Reference proteome</keyword>